<keyword evidence="3" id="KW-1185">Reference proteome</keyword>
<dbReference type="PANTHER" id="PTHR44329:SF214">
    <property type="entry name" value="PROTEIN KINASE DOMAIN-CONTAINING PROTEIN"/>
    <property type="match status" value="1"/>
</dbReference>
<proteinExistence type="predicted"/>
<gene>
    <name evidence="2" type="ORF">M9Y10_036715</name>
</gene>
<dbReference type="Proteomes" id="UP001470230">
    <property type="component" value="Unassembled WGS sequence"/>
</dbReference>
<dbReference type="PANTHER" id="PTHR44329">
    <property type="entry name" value="SERINE/THREONINE-PROTEIN KINASE TNNI3K-RELATED"/>
    <property type="match status" value="1"/>
</dbReference>
<name>A0ABR2GTK9_9EUKA</name>
<accession>A0ABR2GTK9</accession>
<evidence type="ECO:0000313" key="3">
    <source>
        <dbReference type="Proteomes" id="UP001470230"/>
    </source>
</evidence>
<dbReference type="InterPro" id="IPR011009">
    <property type="entry name" value="Kinase-like_dom_sf"/>
</dbReference>
<dbReference type="SUPFAM" id="SSF56112">
    <property type="entry name" value="Protein kinase-like (PK-like)"/>
    <property type="match status" value="1"/>
</dbReference>
<dbReference type="Pfam" id="PF00069">
    <property type="entry name" value="Pkinase"/>
    <property type="match status" value="1"/>
</dbReference>
<comment type="caution">
    <text evidence="2">The sequence shown here is derived from an EMBL/GenBank/DDBJ whole genome shotgun (WGS) entry which is preliminary data.</text>
</comment>
<dbReference type="PIRSF" id="PIRSF000654">
    <property type="entry name" value="Integrin-linked_kinase"/>
    <property type="match status" value="1"/>
</dbReference>
<dbReference type="PROSITE" id="PS50011">
    <property type="entry name" value="PROTEIN_KINASE_DOM"/>
    <property type="match status" value="1"/>
</dbReference>
<reference evidence="2 3" key="1">
    <citation type="submission" date="2024-04" db="EMBL/GenBank/DDBJ databases">
        <title>Tritrichomonas musculus Genome.</title>
        <authorList>
            <person name="Alves-Ferreira E."/>
            <person name="Grigg M."/>
            <person name="Lorenzi H."/>
            <person name="Galac M."/>
        </authorList>
    </citation>
    <scope>NUCLEOTIDE SEQUENCE [LARGE SCALE GENOMIC DNA]</scope>
    <source>
        <strain evidence="2 3">EAF2021</strain>
    </source>
</reference>
<protein>
    <recommendedName>
        <fullName evidence="1">Protein kinase domain-containing protein</fullName>
    </recommendedName>
</protein>
<sequence length="297" mass="34204">MSSENITDIPANIIDLKDFETLGQIGRGGFFQVFLVQDKKTGKQYAAKRSLFDQKDENNPASTEIKAYLRLDHPAIVSFIGYGFDKNNNLTIITDYIKNTLEKVLRNPEGNQLTNTNKYIILLGTAVALKYIHSKGVIHRNIKPRKILLDEKLYPHVCGFTISCTTDQELTKTEMNETSGTYIYMAPERCEGNQYSYKVDSYSFAILMYETLANKPPFENYQNMYYLVRDIVDGVRPDINLVEIGKMRQLIENCWSGDPSQRPNFIEIVDEMKSEEMRREFSVNESEVSAYLNYLNI</sequence>
<evidence type="ECO:0000259" key="1">
    <source>
        <dbReference type="PROSITE" id="PS50011"/>
    </source>
</evidence>
<dbReference type="InterPro" id="IPR000719">
    <property type="entry name" value="Prot_kinase_dom"/>
</dbReference>
<organism evidence="2 3">
    <name type="scientific">Tritrichomonas musculus</name>
    <dbReference type="NCBI Taxonomy" id="1915356"/>
    <lineage>
        <taxon>Eukaryota</taxon>
        <taxon>Metamonada</taxon>
        <taxon>Parabasalia</taxon>
        <taxon>Tritrichomonadida</taxon>
        <taxon>Tritrichomonadidae</taxon>
        <taxon>Tritrichomonas</taxon>
    </lineage>
</organism>
<feature type="domain" description="Protein kinase" evidence="1">
    <location>
        <begin position="19"/>
        <end position="277"/>
    </location>
</feature>
<dbReference type="InterPro" id="IPR051681">
    <property type="entry name" value="Ser/Thr_Kinases-Pseudokinases"/>
</dbReference>
<dbReference type="Gene3D" id="1.10.510.10">
    <property type="entry name" value="Transferase(Phosphotransferase) domain 1"/>
    <property type="match status" value="1"/>
</dbReference>
<evidence type="ECO:0000313" key="2">
    <source>
        <dbReference type="EMBL" id="KAK8837285.1"/>
    </source>
</evidence>
<dbReference type="EMBL" id="JAPFFF010000060">
    <property type="protein sequence ID" value="KAK8837285.1"/>
    <property type="molecule type" value="Genomic_DNA"/>
</dbReference>